<dbReference type="EMBL" id="AEPE02000005">
    <property type="protein sequence ID" value="EFZ36870.1"/>
    <property type="molecule type" value="Genomic_DNA"/>
</dbReference>
<keyword evidence="2" id="KW-0812">Transmembrane</keyword>
<dbReference type="HOGENOM" id="CLU_105057_0_0_10"/>
<dbReference type="Proteomes" id="UP000005580">
    <property type="component" value="Unassembled WGS sequence"/>
</dbReference>
<keyword evidence="5" id="KW-1185">Reference proteome</keyword>
<feature type="domain" description="Protein FecR C-terminal" evidence="3">
    <location>
        <begin position="132"/>
        <end position="200"/>
    </location>
</feature>
<keyword evidence="2" id="KW-1133">Transmembrane helix</keyword>
<evidence type="ECO:0000256" key="1">
    <source>
        <dbReference type="SAM" id="MobiDB-lite"/>
    </source>
</evidence>
<evidence type="ECO:0000259" key="3">
    <source>
        <dbReference type="Pfam" id="PF16344"/>
    </source>
</evidence>
<evidence type="ECO:0000256" key="2">
    <source>
        <dbReference type="SAM" id="Phobius"/>
    </source>
</evidence>
<feature type="transmembrane region" description="Helical" evidence="2">
    <location>
        <begin position="67"/>
        <end position="89"/>
    </location>
</feature>
<dbReference type="InterPro" id="IPR032508">
    <property type="entry name" value="FecR_C"/>
</dbReference>
<accession>E7RRI2</accession>
<sequence>MKTKEESIELLLKMQEHPENYTEEQLQQLLNNEDCRQIYEMMRWSEEAFLLPKANHTGGMQQSHFGAWHKVAAACIGFVLLAGVAFAAYRIQSSRHESRQATPSAAMQKTTADDTQGAYPSSAANEKTPATVVFSDKPLPEILSAMATFYHVSVDFRTPEARHLRLFYKWQQGNSIENVVEDLNHFDRVSLRLEGNTLIVE</sequence>
<organism evidence="4 5">
    <name type="scientific">Hoylesella oralis ATCC 33269</name>
    <dbReference type="NCBI Taxonomy" id="873533"/>
    <lineage>
        <taxon>Bacteria</taxon>
        <taxon>Pseudomonadati</taxon>
        <taxon>Bacteroidota</taxon>
        <taxon>Bacteroidia</taxon>
        <taxon>Bacteroidales</taxon>
        <taxon>Prevotellaceae</taxon>
        <taxon>Hoylesella</taxon>
    </lineage>
</organism>
<feature type="compositionally biased region" description="Polar residues" evidence="1">
    <location>
        <begin position="100"/>
        <end position="123"/>
    </location>
</feature>
<name>E7RRI2_9BACT</name>
<evidence type="ECO:0000313" key="5">
    <source>
        <dbReference type="Proteomes" id="UP000005580"/>
    </source>
</evidence>
<reference evidence="4" key="1">
    <citation type="submission" date="2011-01" db="EMBL/GenBank/DDBJ databases">
        <authorList>
            <person name="Muzny D."/>
            <person name="Qin X."/>
            <person name="Buhay C."/>
            <person name="Dugan-Rocha S."/>
            <person name="Ding Y."/>
            <person name="Chen G."/>
            <person name="Hawes A."/>
            <person name="Holder M."/>
            <person name="Jhangiani S."/>
            <person name="Johnson A."/>
            <person name="Khan Z."/>
            <person name="Li Z."/>
            <person name="Liu W."/>
            <person name="Liu X."/>
            <person name="Perez L."/>
            <person name="Shen H."/>
            <person name="Wang Q."/>
            <person name="Watt J."/>
            <person name="Xi L."/>
            <person name="Xin Y."/>
            <person name="Zhou J."/>
            <person name="Deng J."/>
            <person name="Jiang H."/>
            <person name="Liu Y."/>
            <person name="Qu J."/>
            <person name="Song X.-Z."/>
            <person name="Zhang L."/>
            <person name="Villasana D."/>
            <person name="Johnson A."/>
            <person name="Liu J."/>
            <person name="Liyanage D."/>
            <person name="Lorensuhewa L."/>
            <person name="Robinson T."/>
            <person name="Song A."/>
            <person name="Song B.-B."/>
            <person name="Dinh H."/>
            <person name="Thornton R."/>
            <person name="Coyle M."/>
            <person name="Francisco L."/>
            <person name="Jackson L."/>
            <person name="Javaid M."/>
            <person name="Korchina V."/>
            <person name="Kovar C."/>
            <person name="Mata R."/>
            <person name="Mathew T."/>
            <person name="Ngo R."/>
            <person name="Nguyen L."/>
            <person name="Nguyen N."/>
            <person name="Okwuonu G."/>
            <person name="Ongeri F."/>
            <person name="Pham C."/>
            <person name="Simmons D."/>
            <person name="Wilczek-Boney K."/>
            <person name="Hale W."/>
            <person name="Jakkamsetti A."/>
            <person name="Pham P."/>
            <person name="Ruth R."/>
            <person name="San Lucas F."/>
            <person name="Warren J."/>
            <person name="Zhang J."/>
            <person name="Zhao Z."/>
            <person name="Zhou C."/>
            <person name="Zhu D."/>
            <person name="Lee S."/>
            <person name="Bess C."/>
            <person name="Blankenburg K."/>
            <person name="Forbes L."/>
            <person name="Fu Q."/>
            <person name="Gubbala S."/>
            <person name="Hirani K."/>
            <person name="Jayaseelan J.C."/>
            <person name="Lara F."/>
            <person name="Munidasa M."/>
            <person name="Palculict T."/>
            <person name="Patil S."/>
            <person name="Pu L.-L."/>
            <person name="Saada N."/>
            <person name="Tang L."/>
            <person name="Weissenberger G."/>
            <person name="Zhu Y."/>
            <person name="Hemphill L."/>
            <person name="Shang Y."/>
            <person name="Youmans B."/>
            <person name="Ayvaz T."/>
            <person name="Ross M."/>
            <person name="Santibanez J."/>
            <person name="Aqrawi P."/>
            <person name="Gross S."/>
            <person name="Joshi V."/>
            <person name="Fowler G."/>
            <person name="Nazareth L."/>
            <person name="Reid J."/>
            <person name="Worley K."/>
            <person name="Petrosino J."/>
            <person name="Highlander S."/>
            <person name="Gibbs R."/>
        </authorList>
    </citation>
    <scope>NUCLEOTIDE SEQUENCE [LARGE SCALE GENOMIC DNA]</scope>
    <source>
        <strain evidence="4">ATCC 33269</strain>
    </source>
</reference>
<evidence type="ECO:0000313" key="4">
    <source>
        <dbReference type="EMBL" id="EFZ36870.1"/>
    </source>
</evidence>
<dbReference type="Gene3D" id="3.55.50.30">
    <property type="match status" value="1"/>
</dbReference>
<dbReference type="AlphaFoldDB" id="E7RRI2"/>
<gene>
    <name evidence="4" type="ORF">HMPREF0663_11783</name>
</gene>
<proteinExistence type="predicted"/>
<dbReference type="STRING" id="28134.SAMN05444288_1421"/>
<dbReference type="RefSeq" id="WP_004369956.1">
    <property type="nucleotide sequence ID" value="NZ_GL833119.1"/>
</dbReference>
<protein>
    <recommendedName>
        <fullName evidence="3">Protein FecR C-terminal domain-containing protein</fullName>
    </recommendedName>
</protein>
<dbReference type="Pfam" id="PF16344">
    <property type="entry name" value="FecR_C"/>
    <property type="match status" value="1"/>
</dbReference>
<feature type="region of interest" description="Disordered" evidence="1">
    <location>
        <begin position="97"/>
        <end position="123"/>
    </location>
</feature>
<comment type="caution">
    <text evidence="4">The sequence shown here is derived from an EMBL/GenBank/DDBJ whole genome shotgun (WGS) entry which is preliminary data.</text>
</comment>
<keyword evidence="2" id="KW-0472">Membrane</keyword>